<dbReference type="Pfam" id="PF11259">
    <property type="entry name" value="DUF3060"/>
    <property type="match status" value="1"/>
</dbReference>
<protein>
    <recommendedName>
        <fullName evidence="3">DUF3060 domain-containing protein</fullName>
    </recommendedName>
</protein>
<name>A0A1Y5PF03_9MYCO</name>
<evidence type="ECO:0000313" key="2">
    <source>
        <dbReference type="EMBL" id="SBS75899.1"/>
    </source>
</evidence>
<keyword evidence="1" id="KW-0732">Signal</keyword>
<dbReference type="EMBL" id="FLQS01000021">
    <property type="protein sequence ID" value="SBS75899.1"/>
    <property type="molecule type" value="Genomic_DNA"/>
</dbReference>
<dbReference type="InterPro" id="IPR021417">
    <property type="entry name" value="DUF3060"/>
</dbReference>
<gene>
    <name evidence="2" type="ORF">MHPYR_280067</name>
</gene>
<reference evidence="2" key="1">
    <citation type="submission" date="2016-03" db="EMBL/GenBank/DDBJ databases">
        <authorList>
            <person name="Ploux O."/>
        </authorList>
    </citation>
    <scope>NUCLEOTIDE SEQUENCE</scope>
    <source>
        <strain evidence="2">UC10</strain>
    </source>
</reference>
<organism evidence="2">
    <name type="scientific">uncultured Mycobacterium sp</name>
    <dbReference type="NCBI Taxonomy" id="171292"/>
    <lineage>
        <taxon>Bacteria</taxon>
        <taxon>Bacillati</taxon>
        <taxon>Actinomycetota</taxon>
        <taxon>Actinomycetes</taxon>
        <taxon>Mycobacteriales</taxon>
        <taxon>Mycobacteriaceae</taxon>
        <taxon>Mycobacterium</taxon>
        <taxon>environmental samples</taxon>
    </lineage>
</organism>
<accession>A0A1Y5PF03</accession>
<dbReference type="AlphaFoldDB" id="A0A1Y5PF03"/>
<feature type="signal peptide" evidence="1">
    <location>
        <begin position="1"/>
        <end position="19"/>
    </location>
</feature>
<evidence type="ECO:0008006" key="3">
    <source>
        <dbReference type="Google" id="ProtNLM"/>
    </source>
</evidence>
<proteinExistence type="predicted"/>
<evidence type="ECO:0000256" key="1">
    <source>
        <dbReference type="SAM" id="SignalP"/>
    </source>
</evidence>
<sequence length="132" mass="13141">MHSTTLIAGISALAALTLAGCGSTSNETNSPTATAGKSGAQVEVGNTINYGSFGTTADIDCADGKSLNVGGSNNTLTVKGSCASVNIGGADNKINFEKIDKELSVVGLNNTITYKGEPTVNNLGSGNTLNKA</sequence>
<feature type="chain" id="PRO_5039257642" description="DUF3060 domain-containing protein" evidence="1">
    <location>
        <begin position="20"/>
        <end position="132"/>
    </location>
</feature>